<evidence type="ECO:0000256" key="5">
    <source>
        <dbReference type="ARBA" id="ARBA00022989"/>
    </source>
</evidence>
<dbReference type="GO" id="GO:0020037">
    <property type="term" value="F:heme binding"/>
    <property type="evidence" value="ECO:0007669"/>
    <property type="project" value="InterPro"/>
</dbReference>
<comment type="subcellular location">
    <subcellularLocation>
        <location evidence="2">Membrane</location>
        <topology evidence="2">Single-pass membrane protein</topology>
    </subcellularLocation>
</comment>
<dbReference type="PANTHER" id="PTHR24298:SF800">
    <property type="entry name" value="CYTOCHROME P450 89A2-RELATED"/>
    <property type="match status" value="1"/>
</dbReference>
<comment type="cofactor">
    <cofactor evidence="1">
        <name>heme</name>
        <dbReference type="ChEBI" id="CHEBI:30413"/>
    </cofactor>
</comment>
<keyword evidence="6" id="KW-0472">Membrane</keyword>
<keyword evidence="3" id="KW-0812">Transmembrane</keyword>
<evidence type="ECO:0000313" key="7">
    <source>
        <dbReference type="EMBL" id="MCI43793.1"/>
    </source>
</evidence>
<dbReference type="InterPro" id="IPR051103">
    <property type="entry name" value="Plant_metabolite_P450s"/>
</dbReference>
<name>A0A392S4G2_9FABA</name>
<accession>A0A392S4G2</accession>
<feature type="non-terminal residue" evidence="7">
    <location>
        <position position="70"/>
    </location>
</feature>
<dbReference type="PANTHER" id="PTHR24298">
    <property type="entry name" value="FLAVONOID 3'-MONOOXYGENASE-RELATED"/>
    <property type="match status" value="1"/>
</dbReference>
<proteinExistence type="predicted"/>
<dbReference type="SUPFAM" id="SSF48264">
    <property type="entry name" value="Cytochrome P450"/>
    <property type="match status" value="1"/>
</dbReference>
<evidence type="ECO:0000256" key="4">
    <source>
        <dbReference type="ARBA" id="ARBA00022723"/>
    </source>
</evidence>
<keyword evidence="8" id="KW-1185">Reference proteome</keyword>
<dbReference type="Gene3D" id="1.10.630.10">
    <property type="entry name" value="Cytochrome P450"/>
    <property type="match status" value="1"/>
</dbReference>
<evidence type="ECO:0000256" key="2">
    <source>
        <dbReference type="ARBA" id="ARBA00004167"/>
    </source>
</evidence>
<dbReference type="GO" id="GO:0016020">
    <property type="term" value="C:membrane"/>
    <property type="evidence" value="ECO:0007669"/>
    <property type="project" value="UniProtKB-SubCell"/>
</dbReference>
<dbReference type="GO" id="GO:0005506">
    <property type="term" value="F:iron ion binding"/>
    <property type="evidence" value="ECO:0007669"/>
    <property type="project" value="InterPro"/>
</dbReference>
<keyword evidence="4" id="KW-0479">Metal-binding</keyword>
<evidence type="ECO:0000256" key="3">
    <source>
        <dbReference type="ARBA" id="ARBA00022692"/>
    </source>
</evidence>
<dbReference type="EMBL" id="LXQA010322060">
    <property type="protein sequence ID" value="MCI43793.1"/>
    <property type="molecule type" value="Genomic_DNA"/>
</dbReference>
<dbReference type="GO" id="GO:0016709">
    <property type="term" value="F:oxidoreductase activity, acting on paired donors, with incorporation or reduction of molecular oxygen, NAD(P)H as one donor, and incorporation of one atom of oxygen"/>
    <property type="evidence" value="ECO:0007669"/>
    <property type="project" value="TreeGrafter"/>
</dbReference>
<dbReference type="AlphaFoldDB" id="A0A392S4G2"/>
<evidence type="ECO:0000256" key="6">
    <source>
        <dbReference type="ARBA" id="ARBA00023136"/>
    </source>
</evidence>
<organism evidence="7 8">
    <name type="scientific">Trifolium medium</name>
    <dbReference type="NCBI Taxonomy" id="97028"/>
    <lineage>
        <taxon>Eukaryota</taxon>
        <taxon>Viridiplantae</taxon>
        <taxon>Streptophyta</taxon>
        <taxon>Embryophyta</taxon>
        <taxon>Tracheophyta</taxon>
        <taxon>Spermatophyta</taxon>
        <taxon>Magnoliopsida</taxon>
        <taxon>eudicotyledons</taxon>
        <taxon>Gunneridae</taxon>
        <taxon>Pentapetalae</taxon>
        <taxon>rosids</taxon>
        <taxon>fabids</taxon>
        <taxon>Fabales</taxon>
        <taxon>Fabaceae</taxon>
        <taxon>Papilionoideae</taxon>
        <taxon>50 kb inversion clade</taxon>
        <taxon>NPAAA clade</taxon>
        <taxon>Hologalegina</taxon>
        <taxon>IRL clade</taxon>
        <taxon>Trifolieae</taxon>
        <taxon>Trifolium</taxon>
    </lineage>
</organism>
<reference evidence="7 8" key="1">
    <citation type="journal article" date="2018" name="Front. Plant Sci.">
        <title>Red Clover (Trifolium pratense) and Zigzag Clover (T. medium) - A Picture of Genomic Similarities and Differences.</title>
        <authorList>
            <person name="Dluhosova J."/>
            <person name="Istvanek J."/>
            <person name="Nedelnik J."/>
            <person name="Repkova J."/>
        </authorList>
    </citation>
    <scope>NUCLEOTIDE SEQUENCE [LARGE SCALE GENOMIC DNA]</scope>
    <source>
        <strain evidence="8">cv. 10/8</strain>
        <tissue evidence="7">Leaf</tissue>
    </source>
</reference>
<evidence type="ECO:0000256" key="1">
    <source>
        <dbReference type="ARBA" id="ARBA00001971"/>
    </source>
</evidence>
<dbReference type="InterPro" id="IPR036396">
    <property type="entry name" value="Cyt_P450_sf"/>
</dbReference>
<dbReference type="Proteomes" id="UP000265520">
    <property type="component" value="Unassembled WGS sequence"/>
</dbReference>
<protein>
    <submittedName>
        <fullName evidence="7">Cytochrome P450 89A2-like</fullName>
    </submittedName>
</protein>
<evidence type="ECO:0000313" key="8">
    <source>
        <dbReference type="Proteomes" id="UP000265520"/>
    </source>
</evidence>
<keyword evidence="5" id="KW-1133">Transmembrane helix</keyword>
<comment type="caution">
    <text evidence="7">The sequence shown here is derived from an EMBL/GenBank/DDBJ whole genome shotgun (WGS) entry which is preliminary data.</text>
</comment>
<sequence>MSCNQHTISSALYGATWRTLRRNLASEMLHPSKIKSFSEVRKWVLDILINRLKSASESEYADSVTVIPHL</sequence>